<dbReference type="EMBL" id="CP014136">
    <property type="protein sequence ID" value="ATA18925.1"/>
    <property type="molecule type" value="Genomic_DNA"/>
</dbReference>
<name>A0A250AYK8_9GAMM</name>
<feature type="chain" id="PRO_5013281454" evidence="1">
    <location>
        <begin position="26"/>
        <end position="174"/>
    </location>
</feature>
<dbReference type="NCBIfam" id="TIGR03352">
    <property type="entry name" value="VI_chp_3"/>
    <property type="match status" value="1"/>
</dbReference>
<evidence type="ECO:0000313" key="3">
    <source>
        <dbReference type="Proteomes" id="UP000217182"/>
    </source>
</evidence>
<dbReference type="PANTHER" id="PTHR37625:SF4">
    <property type="entry name" value="OUTER MEMBRANE LIPOPROTEIN"/>
    <property type="match status" value="1"/>
</dbReference>
<evidence type="ECO:0000313" key="2">
    <source>
        <dbReference type="EMBL" id="ATA18925.1"/>
    </source>
</evidence>
<dbReference type="Pfam" id="PF12790">
    <property type="entry name" value="T6SS-SciN"/>
    <property type="match status" value="1"/>
</dbReference>
<keyword evidence="3" id="KW-1185">Reference proteome</keyword>
<dbReference type="RefSeq" id="WP_095845531.1">
    <property type="nucleotide sequence ID" value="NZ_CP014136.1"/>
</dbReference>
<dbReference type="InterPro" id="IPR017734">
    <property type="entry name" value="T6SS_SciN"/>
</dbReference>
<keyword evidence="1" id="KW-0732">Signal</keyword>
<proteinExistence type="predicted"/>
<sequence length="174" mass="19690">MITRSCKLFLLCCSLALLNSCGLWQKTKQGTVDVAKAVFYCQVENLHLAFTARAAINQDDTQQAMPLRLRVLQLNDRKTFDTAEYTDLLMQPDIVLKDSLVAQRQISVVPGQSVSLAIPMDKQAQFVAVVGLFRQPDRTRGTWKQVLSRDDLDPDEPRTLEIRNNTLILTPEQK</sequence>
<reference evidence="2 3" key="1">
    <citation type="submission" date="2016-01" db="EMBL/GenBank/DDBJ databases">
        <authorList>
            <person name="Oliw E.H."/>
        </authorList>
    </citation>
    <scope>NUCLEOTIDE SEQUENCE [LARGE SCALE GENOMIC DNA]</scope>
    <source>
        <strain evidence="2 3">FRB97</strain>
    </source>
</reference>
<dbReference type="KEGG" id="gqu:AWC35_05975"/>
<dbReference type="OrthoDB" id="7021080at2"/>
<dbReference type="AlphaFoldDB" id="A0A250AYK8"/>
<dbReference type="Proteomes" id="UP000217182">
    <property type="component" value="Chromosome"/>
</dbReference>
<accession>A0A250AYK8</accession>
<dbReference type="PANTHER" id="PTHR37625">
    <property type="entry name" value="OUTER MEMBRANE LIPOPROTEIN-RELATED"/>
    <property type="match status" value="1"/>
</dbReference>
<evidence type="ECO:0000256" key="1">
    <source>
        <dbReference type="SAM" id="SignalP"/>
    </source>
</evidence>
<gene>
    <name evidence="2" type="ORF">AWC35_05975</name>
</gene>
<dbReference type="Gene3D" id="2.60.40.4150">
    <property type="entry name" value="Type VI secretion system, lipoprotein SciN"/>
    <property type="match status" value="1"/>
</dbReference>
<protein>
    <submittedName>
        <fullName evidence="2">Type VI secretion protein</fullName>
    </submittedName>
</protein>
<feature type="signal peptide" evidence="1">
    <location>
        <begin position="1"/>
        <end position="25"/>
    </location>
</feature>
<organism evidence="2 3">
    <name type="scientific">Gibbsiella quercinecans</name>
    <dbReference type="NCBI Taxonomy" id="929813"/>
    <lineage>
        <taxon>Bacteria</taxon>
        <taxon>Pseudomonadati</taxon>
        <taxon>Pseudomonadota</taxon>
        <taxon>Gammaproteobacteria</taxon>
        <taxon>Enterobacterales</taxon>
        <taxon>Yersiniaceae</taxon>
        <taxon>Gibbsiella</taxon>
    </lineage>
</organism>
<dbReference type="InterPro" id="IPR038706">
    <property type="entry name" value="Type_VI_SciN-like_sf"/>
</dbReference>